<organism evidence="1">
    <name type="scientific">Caudovirales sp. cts2v4</name>
    <dbReference type="NCBI Taxonomy" id="2825773"/>
    <lineage>
        <taxon>Viruses</taxon>
        <taxon>Duplodnaviria</taxon>
        <taxon>Heunggongvirae</taxon>
        <taxon>Uroviricota</taxon>
        <taxon>Caudoviricetes</taxon>
    </lineage>
</organism>
<reference evidence="1" key="1">
    <citation type="journal article" date="2021" name="Proc. Natl. Acad. Sci. U.S.A.">
        <title>A Catalog of Tens of Thousands of Viruses from Human Metagenomes Reveals Hidden Associations with Chronic Diseases.</title>
        <authorList>
            <person name="Tisza M.J."/>
            <person name="Buck C.B."/>
        </authorList>
    </citation>
    <scope>NUCLEOTIDE SEQUENCE</scope>
    <source>
        <strain evidence="1">Cts2v4</strain>
    </source>
</reference>
<sequence>MRNIILKRRDFFIAPNNFEGTYLPKELVPL</sequence>
<name>A0A8S5PLL2_9CAUD</name>
<dbReference type="EMBL" id="BK015463">
    <property type="protein sequence ID" value="DAE08079.1"/>
    <property type="molecule type" value="Genomic_DNA"/>
</dbReference>
<proteinExistence type="predicted"/>
<evidence type="ECO:0000313" key="1">
    <source>
        <dbReference type="EMBL" id="DAE08079.1"/>
    </source>
</evidence>
<accession>A0A8S5PLL2</accession>
<protein>
    <submittedName>
        <fullName evidence="1">Uncharacterized protein</fullName>
    </submittedName>
</protein>